<dbReference type="CDD" id="cd09212">
    <property type="entry name" value="PUB"/>
    <property type="match status" value="1"/>
</dbReference>
<reference evidence="4 5" key="1">
    <citation type="submission" date="2016-05" db="EMBL/GenBank/DDBJ databases">
        <title>Nuclear genome of Blastocystis sp. subtype 1 NandII.</title>
        <authorList>
            <person name="Gentekaki E."/>
            <person name="Curtis B."/>
            <person name="Stairs C."/>
            <person name="Eme L."/>
            <person name="Herman E."/>
            <person name="Klimes V."/>
            <person name="Arias M.C."/>
            <person name="Elias M."/>
            <person name="Hilliou F."/>
            <person name="Klute M."/>
            <person name="Malik S.-B."/>
            <person name="Pightling A."/>
            <person name="Rachubinski R."/>
            <person name="Salas D."/>
            <person name="Schlacht A."/>
            <person name="Suga H."/>
            <person name="Archibald J."/>
            <person name="Ball S.G."/>
            <person name="Clark G."/>
            <person name="Dacks J."/>
            <person name="Van Der Giezen M."/>
            <person name="Tsaousis A."/>
            <person name="Roger A."/>
        </authorList>
    </citation>
    <scope>NUCLEOTIDE SEQUENCE [LARGE SCALE GENOMIC DNA]</scope>
    <source>
        <strain evidence="5">ATCC 50177 / NandII</strain>
    </source>
</reference>
<evidence type="ECO:0000259" key="3">
    <source>
        <dbReference type="Pfam" id="PF02179"/>
    </source>
</evidence>
<evidence type="ECO:0000313" key="5">
    <source>
        <dbReference type="Proteomes" id="UP000078348"/>
    </source>
</evidence>
<name>A0A196SKV4_BLAHN</name>
<comment type="caution">
    <text evidence="4">The sequence shown here is derived from an EMBL/GenBank/DDBJ whole genome shotgun (WGS) entry which is preliminary data.</text>
</comment>
<evidence type="ECO:0000256" key="2">
    <source>
        <dbReference type="SAM" id="MobiDB-lite"/>
    </source>
</evidence>
<sequence>MSETDTGVSEEMRSKALASIAEVREIVSTKQKEYKKLSKKKEKLLLRACFNHWKSIAMKEDHLSSIRLKYGSYEHECAALNEGLTTLLVKLDAIESNGDVEIKKNRKEVVKAIMDLQDVITELHKAAIALSIFYRSCVSSPRYQQVITQLPAEDASEAEKDIEIPVHVVSSQPRLRRQESVHRVPVFSADEFDAARRAAYAQEDLQRRMEEERGEYRERDEEAERGLEEERVEEIRKMIAAAQEKRKQKALDHMLDETLDEVMSEKATPAHTPKMMPMQSAEAEPEVEPGPECVRSTYQPKYQWLRQGNRICVVILDVDFDQHSLRCATRTDLPTPSLVIDGYRVVPVKRAAPAFPPFFESRSLCRYVPFTTVIPIPDECVDLSVPPEVMYFDGDRILQVTYSIRSPARVRMQQPMYVRMPFFGSPHTHAVDVDPYDPYEREQRGGVAYYDPRDEEGEEEEEDYTNPYYCNPSEECKEIAQPFSILARKYSKGLYVRINGERYVEEVKACNVTTFPTFIFYFCGEERERLEKADAYLLEAKIQQYTQLVLPENEDDLRSDDSSEESREMSTEEDDYMDHYPFERMRNDYFGKAYVLGGDKQQEKEIKPMEVEEKPSDPIPEPRSNKDRLLAMGFSPVVVSMAVDENPNTPFDDLIQIALALSTEGRVEELSAWDAAEKRLLQEKTRVVVVVREKTRADIAREIRIQEAEKKKAEKKKAEKEKAMLMAQFNSDHHFTPKTTVVKETSRVEKIVLLVDSIYAQSQYNIGRNALVVIQKILKNTAINDPKYRRLRRDSRVLQEKVATATGGMALLSLSGFEPVGDYLVMETRDDELVEGIINTIEKRVNVRSFLR</sequence>
<dbReference type="Gene3D" id="3.40.30.10">
    <property type="entry name" value="Glutaredoxin"/>
    <property type="match status" value="1"/>
</dbReference>
<keyword evidence="1" id="KW-0175">Coiled coil</keyword>
<keyword evidence="5" id="KW-1185">Reference proteome</keyword>
<dbReference type="Gene3D" id="1.20.58.120">
    <property type="entry name" value="BAG domain"/>
    <property type="match status" value="1"/>
</dbReference>
<dbReference type="SUPFAM" id="SSF143503">
    <property type="entry name" value="PUG domain-like"/>
    <property type="match status" value="1"/>
</dbReference>
<dbReference type="InterPro" id="IPR003103">
    <property type="entry name" value="BAG_domain"/>
</dbReference>
<dbReference type="AlphaFoldDB" id="A0A196SKV4"/>
<dbReference type="GO" id="GO:0051087">
    <property type="term" value="F:protein-folding chaperone binding"/>
    <property type="evidence" value="ECO:0007669"/>
    <property type="project" value="InterPro"/>
</dbReference>
<gene>
    <name evidence="4" type="ORF">AV274_1370</name>
</gene>
<dbReference type="SUPFAM" id="SSF63491">
    <property type="entry name" value="BAG domain"/>
    <property type="match status" value="1"/>
</dbReference>
<feature type="coiled-coil region" evidence="1">
    <location>
        <begin position="202"/>
        <end position="252"/>
    </location>
</feature>
<feature type="coiled-coil region" evidence="1">
    <location>
        <begin position="696"/>
        <end position="728"/>
    </location>
</feature>
<protein>
    <recommendedName>
        <fullName evidence="3">BAG domain-containing protein</fullName>
    </recommendedName>
</protein>
<evidence type="ECO:0000313" key="4">
    <source>
        <dbReference type="EMBL" id="OAO16926.1"/>
    </source>
</evidence>
<feature type="coiled-coil region" evidence="1">
    <location>
        <begin position="20"/>
        <end position="47"/>
    </location>
</feature>
<dbReference type="STRING" id="478820.A0A196SKV4"/>
<dbReference type="EMBL" id="LXWW01000054">
    <property type="protein sequence ID" value="OAO16926.1"/>
    <property type="molecule type" value="Genomic_DNA"/>
</dbReference>
<dbReference type="Proteomes" id="UP000078348">
    <property type="component" value="Unassembled WGS sequence"/>
</dbReference>
<dbReference type="InterPro" id="IPR036249">
    <property type="entry name" value="Thioredoxin-like_sf"/>
</dbReference>
<accession>A0A196SKV4</accession>
<proteinExistence type="predicted"/>
<dbReference type="SUPFAM" id="SSF52833">
    <property type="entry name" value="Thioredoxin-like"/>
    <property type="match status" value="1"/>
</dbReference>
<feature type="domain" description="BAG" evidence="3">
    <location>
        <begin position="72"/>
        <end position="118"/>
    </location>
</feature>
<dbReference type="InterPro" id="IPR036533">
    <property type="entry name" value="BAG_dom_sf"/>
</dbReference>
<dbReference type="InterPro" id="IPR036339">
    <property type="entry name" value="PUB-like_dom_sf"/>
</dbReference>
<organism evidence="4 5">
    <name type="scientific">Blastocystis sp. subtype 1 (strain ATCC 50177 / NandII)</name>
    <dbReference type="NCBI Taxonomy" id="478820"/>
    <lineage>
        <taxon>Eukaryota</taxon>
        <taxon>Sar</taxon>
        <taxon>Stramenopiles</taxon>
        <taxon>Bigyra</taxon>
        <taxon>Opalozoa</taxon>
        <taxon>Opalinata</taxon>
        <taxon>Blastocystidae</taxon>
        <taxon>Blastocystis</taxon>
    </lineage>
</organism>
<dbReference type="Pfam" id="PF02179">
    <property type="entry name" value="BAG"/>
    <property type="match status" value="1"/>
</dbReference>
<dbReference type="OrthoDB" id="333905at2759"/>
<dbReference type="Gene3D" id="1.20.58.2190">
    <property type="match status" value="1"/>
</dbReference>
<feature type="region of interest" description="Disordered" evidence="2">
    <location>
        <begin position="551"/>
        <end position="573"/>
    </location>
</feature>
<dbReference type="CDD" id="cd02947">
    <property type="entry name" value="TRX_family"/>
    <property type="match status" value="1"/>
</dbReference>
<feature type="compositionally biased region" description="Basic and acidic residues" evidence="2">
    <location>
        <begin position="559"/>
        <end position="570"/>
    </location>
</feature>
<evidence type="ECO:0000256" key="1">
    <source>
        <dbReference type="SAM" id="Coils"/>
    </source>
</evidence>